<evidence type="ECO:0000313" key="3">
    <source>
        <dbReference type="WBParaSite" id="SBAD_0000901901-mRNA-1"/>
    </source>
</evidence>
<proteinExistence type="predicted"/>
<keyword evidence="2" id="KW-1185">Reference proteome</keyword>
<dbReference type="AlphaFoldDB" id="A0A183IYK8"/>
<sequence>MFALRETQQPITILLLACCAVRNGVPYEDLVVEATRESNEKLFLRSRLQTGETDILRLVVGLTRLDMVRNTDIRENLGVQPLLLKIEKSQLRWFGHVLRMPPERKVKQLLVVKPTRRMPGDGQDQPGANIWKESVPDSICLLPKFILWHRIGNVGSSV</sequence>
<dbReference type="Proteomes" id="UP000270296">
    <property type="component" value="Unassembled WGS sequence"/>
</dbReference>
<dbReference type="PROSITE" id="PS51257">
    <property type="entry name" value="PROKAR_LIPOPROTEIN"/>
    <property type="match status" value="1"/>
</dbReference>
<organism evidence="3">
    <name type="scientific">Soboliphyme baturini</name>
    <dbReference type="NCBI Taxonomy" id="241478"/>
    <lineage>
        <taxon>Eukaryota</taxon>
        <taxon>Metazoa</taxon>
        <taxon>Ecdysozoa</taxon>
        <taxon>Nematoda</taxon>
        <taxon>Enoplea</taxon>
        <taxon>Dorylaimia</taxon>
        <taxon>Dioctophymatida</taxon>
        <taxon>Dioctophymatoidea</taxon>
        <taxon>Soboliphymatidae</taxon>
        <taxon>Soboliphyme</taxon>
    </lineage>
</organism>
<dbReference type="WBParaSite" id="SBAD_0000901901-mRNA-1">
    <property type="protein sequence ID" value="SBAD_0000901901-mRNA-1"/>
    <property type="gene ID" value="SBAD_0000901901"/>
</dbReference>
<dbReference type="EMBL" id="UZAM01011876">
    <property type="protein sequence ID" value="VDP18754.1"/>
    <property type="molecule type" value="Genomic_DNA"/>
</dbReference>
<gene>
    <name evidence="1" type="ORF">SBAD_LOCUS8706</name>
</gene>
<protein>
    <submittedName>
        <fullName evidence="1 3">Uncharacterized protein</fullName>
    </submittedName>
</protein>
<accession>A0A183IYK8</accession>
<reference evidence="1 2" key="2">
    <citation type="submission" date="2018-11" db="EMBL/GenBank/DDBJ databases">
        <authorList>
            <consortium name="Pathogen Informatics"/>
        </authorList>
    </citation>
    <scope>NUCLEOTIDE SEQUENCE [LARGE SCALE GENOMIC DNA]</scope>
</reference>
<evidence type="ECO:0000313" key="2">
    <source>
        <dbReference type="Proteomes" id="UP000270296"/>
    </source>
</evidence>
<reference evidence="3" key="1">
    <citation type="submission" date="2016-06" db="UniProtKB">
        <authorList>
            <consortium name="WormBaseParasite"/>
        </authorList>
    </citation>
    <scope>IDENTIFICATION</scope>
</reference>
<name>A0A183IYK8_9BILA</name>
<dbReference type="OrthoDB" id="5832087at2759"/>
<evidence type="ECO:0000313" key="1">
    <source>
        <dbReference type="EMBL" id="VDP18754.1"/>
    </source>
</evidence>